<dbReference type="Gene3D" id="1.10.30.50">
    <property type="match status" value="1"/>
</dbReference>
<reference evidence="1 2" key="1">
    <citation type="submission" date="2022-03" db="EMBL/GenBank/DDBJ databases">
        <title>Ignatzschineria rhizosphaerae HR5S32.</title>
        <authorList>
            <person name="Sun J.Q."/>
            <person name="Feng J.Y."/>
        </authorList>
    </citation>
    <scope>NUCLEOTIDE SEQUENCE [LARGE SCALE GENOMIC DNA]</scope>
    <source>
        <strain evidence="1 2">HR5S32</strain>
    </source>
</reference>
<dbReference type="InterPro" id="IPR013467">
    <property type="entry name" value="HNH78-like"/>
</dbReference>
<dbReference type="Proteomes" id="UP000829542">
    <property type="component" value="Chromosome"/>
</dbReference>
<dbReference type="RefSeq" id="WP_242148601.1">
    <property type="nucleotide sequence ID" value="NZ_CP093379.1"/>
</dbReference>
<organism evidence="1 2">
    <name type="scientific">Ignatzschineria rhizosphaerae</name>
    <dbReference type="NCBI Taxonomy" id="2923279"/>
    <lineage>
        <taxon>Bacteria</taxon>
        <taxon>Pseudomonadati</taxon>
        <taxon>Pseudomonadota</taxon>
        <taxon>Gammaproteobacteria</taxon>
        <taxon>Cardiobacteriales</taxon>
        <taxon>Ignatzschineriaceae</taxon>
        <taxon>Ignatzschineria</taxon>
    </lineage>
</organism>
<name>A0ABY3X347_9GAMM</name>
<accession>A0ABY3X347</accession>
<dbReference type="EMBL" id="CP093379">
    <property type="protein sequence ID" value="UNM95882.1"/>
    <property type="molecule type" value="Genomic_DNA"/>
</dbReference>
<dbReference type="NCBIfam" id="NF041761">
    <property type="entry name" value="PtuB"/>
    <property type="match status" value="1"/>
</dbReference>
<dbReference type="InterPro" id="IPR053575">
    <property type="entry name" value="Retron_Ec78_HNH_endo"/>
</dbReference>
<protein>
    <submittedName>
        <fullName evidence="1">TIGR02646 family protein</fullName>
    </submittedName>
</protein>
<dbReference type="NCBIfam" id="TIGR02646">
    <property type="entry name" value="retron system putative HNH endonuclease"/>
    <property type="match status" value="1"/>
</dbReference>
<keyword evidence="2" id="KW-1185">Reference proteome</keyword>
<gene>
    <name evidence="1" type="ORF">MMG00_11870</name>
</gene>
<proteinExistence type="predicted"/>
<evidence type="ECO:0000313" key="2">
    <source>
        <dbReference type="Proteomes" id="UP000829542"/>
    </source>
</evidence>
<sequence length="247" mass="29608">MRKLTRPKDPPKCIARAQANGATNWERLRGGDRRQIWDKLNEMQFMLCAYCESTFTKEDSHIEHLYPRSKYEGLTFEWKNLFGSCNNEFTCGIFKDSARNPHQVNHELLIKPDQDDPREYFRYYKNGRISAKSGLTDEQYWRAKETIKAFNLNKNSLARMRERHLEPLKQLEEEFILWCDMCEDDPELLDDLEFEIRTLLSEQVDTAYQSIKQHYIHYYLDLLELVSEAEEIRFAAEPKQRQKQCQY</sequence>
<evidence type="ECO:0000313" key="1">
    <source>
        <dbReference type="EMBL" id="UNM95882.1"/>
    </source>
</evidence>